<evidence type="ECO:0000256" key="4">
    <source>
        <dbReference type="ARBA" id="ARBA00023125"/>
    </source>
</evidence>
<dbReference type="Pfam" id="PF00249">
    <property type="entry name" value="Myb_DNA-binding"/>
    <property type="match status" value="2"/>
</dbReference>
<dbReference type="PROSITE" id="PS50090">
    <property type="entry name" value="MYB_LIKE"/>
    <property type="match status" value="2"/>
</dbReference>
<dbReference type="PROSITE" id="PS51294">
    <property type="entry name" value="HTH_MYB"/>
    <property type="match status" value="2"/>
</dbReference>
<evidence type="ECO:0000256" key="1">
    <source>
        <dbReference type="ARBA" id="ARBA00004123"/>
    </source>
</evidence>
<dbReference type="FunFam" id="1.10.10.60:FF:000121">
    <property type="entry name" value="Myb transcription factor"/>
    <property type="match status" value="1"/>
</dbReference>
<proteinExistence type="predicted"/>
<keyword evidence="4" id="KW-0238">DNA-binding</keyword>
<dbReference type="FunFam" id="1.10.10.60:FF:000394">
    <property type="entry name" value="MYB transcription factor"/>
    <property type="match status" value="1"/>
</dbReference>
<evidence type="ECO:0000259" key="9">
    <source>
        <dbReference type="PROSITE" id="PS51294"/>
    </source>
</evidence>
<dbReference type="Gene3D" id="1.10.10.60">
    <property type="entry name" value="Homeodomain-like"/>
    <property type="match status" value="2"/>
</dbReference>
<protein>
    <submittedName>
        <fullName evidence="10">Uncharacterized protein</fullName>
    </submittedName>
</protein>
<accession>A0A7C9CZ84</accession>
<keyword evidence="2" id="KW-0677">Repeat</keyword>
<evidence type="ECO:0000256" key="5">
    <source>
        <dbReference type="ARBA" id="ARBA00023163"/>
    </source>
</evidence>
<reference evidence="10" key="2">
    <citation type="submission" date="2020-07" db="EMBL/GenBank/DDBJ databases">
        <authorList>
            <person name="Vera ALvarez R."/>
            <person name="Arias-Moreno D.M."/>
            <person name="Jimenez-Jacinto V."/>
            <person name="Jimenez-Bremont J.F."/>
            <person name="Swaminathan K."/>
            <person name="Moose S.P."/>
            <person name="Guerrero-Gonzalez M.L."/>
            <person name="Marino-Ramirez L."/>
            <person name="Landsman D."/>
            <person name="Rodriguez-Kessler M."/>
            <person name="Delgado-Sanchez P."/>
        </authorList>
    </citation>
    <scope>NUCLEOTIDE SEQUENCE</scope>
    <source>
        <tissue evidence="10">Cladode</tissue>
    </source>
</reference>
<feature type="region of interest" description="Disordered" evidence="7">
    <location>
        <begin position="137"/>
        <end position="170"/>
    </location>
</feature>
<dbReference type="AlphaFoldDB" id="A0A7C9CZ84"/>
<dbReference type="InterPro" id="IPR017930">
    <property type="entry name" value="Myb_dom"/>
</dbReference>
<keyword evidence="5" id="KW-0804">Transcription</keyword>
<feature type="domain" description="Myb-like" evidence="8">
    <location>
        <begin position="9"/>
        <end position="61"/>
    </location>
</feature>
<evidence type="ECO:0000256" key="3">
    <source>
        <dbReference type="ARBA" id="ARBA00023015"/>
    </source>
</evidence>
<feature type="domain" description="HTH myb-type" evidence="9">
    <location>
        <begin position="9"/>
        <end position="61"/>
    </location>
</feature>
<name>A0A7C9CZ84_OPUST</name>
<evidence type="ECO:0000313" key="10">
    <source>
        <dbReference type="EMBL" id="MBA4630101.1"/>
    </source>
</evidence>
<evidence type="ECO:0000256" key="2">
    <source>
        <dbReference type="ARBA" id="ARBA00022737"/>
    </source>
</evidence>
<dbReference type="InterPro" id="IPR015495">
    <property type="entry name" value="Myb_TF_plants"/>
</dbReference>
<sequence length="344" mass="39102">MGRAPCCSKVGLHKGPWTPKEDALLIKYIQDHGEGQWRSLPKNAGLLRCGKSCRLRWMNYLRPDIKRGNITPEEEDLIIKLHGLLGNRWSLIAKRLPGRTDNEIKNYWNTHLDKKLRNQGIDPNTHKQLSRVLDVEKTARGKKRSRIAMNNHTKRSKTSKSNEVDDKKGDFMVKTKDENTSVGDERGRTKIHLPKPIRVSPIISLTRHNSNGSFEANYMSTASSGSSNCRSQNPKDELPFDAENIMLDIPWISSTTNIIDQTGLDHMMMMGSSSCGGDVRVSVDIIQDHDHHYGVATSDNHNQSLENLYQEYLQLIKADRYHDGDDGGDHHDDDVDYFTKSFLI</sequence>
<organism evidence="10">
    <name type="scientific">Opuntia streptacantha</name>
    <name type="common">Prickly pear cactus</name>
    <name type="synonym">Opuntia cardona</name>
    <dbReference type="NCBI Taxonomy" id="393608"/>
    <lineage>
        <taxon>Eukaryota</taxon>
        <taxon>Viridiplantae</taxon>
        <taxon>Streptophyta</taxon>
        <taxon>Embryophyta</taxon>
        <taxon>Tracheophyta</taxon>
        <taxon>Spermatophyta</taxon>
        <taxon>Magnoliopsida</taxon>
        <taxon>eudicotyledons</taxon>
        <taxon>Gunneridae</taxon>
        <taxon>Pentapetalae</taxon>
        <taxon>Caryophyllales</taxon>
        <taxon>Cactineae</taxon>
        <taxon>Cactaceae</taxon>
        <taxon>Opuntioideae</taxon>
        <taxon>Opuntia</taxon>
    </lineage>
</organism>
<dbReference type="SUPFAM" id="SSF46689">
    <property type="entry name" value="Homeodomain-like"/>
    <property type="match status" value="1"/>
</dbReference>
<dbReference type="GO" id="GO:0000976">
    <property type="term" value="F:transcription cis-regulatory region binding"/>
    <property type="evidence" value="ECO:0007669"/>
    <property type="project" value="UniProtKB-ARBA"/>
</dbReference>
<evidence type="ECO:0000259" key="8">
    <source>
        <dbReference type="PROSITE" id="PS50090"/>
    </source>
</evidence>
<dbReference type="InterPro" id="IPR009057">
    <property type="entry name" value="Homeodomain-like_sf"/>
</dbReference>
<keyword evidence="6" id="KW-0539">Nucleus</keyword>
<evidence type="ECO:0000256" key="7">
    <source>
        <dbReference type="SAM" id="MobiDB-lite"/>
    </source>
</evidence>
<dbReference type="CDD" id="cd00167">
    <property type="entry name" value="SANT"/>
    <property type="match status" value="2"/>
</dbReference>
<dbReference type="SMART" id="SM00717">
    <property type="entry name" value="SANT"/>
    <property type="match status" value="2"/>
</dbReference>
<evidence type="ECO:0000256" key="6">
    <source>
        <dbReference type="ARBA" id="ARBA00023242"/>
    </source>
</evidence>
<feature type="compositionally biased region" description="Basic residues" evidence="7">
    <location>
        <begin position="140"/>
        <end position="158"/>
    </location>
</feature>
<dbReference type="GO" id="GO:0005634">
    <property type="term" value="C:nucleus"/>
    <property type="evidence" value="ECO:0007669"/>
    <property type="project" value="UniProtKB-SubCell"/>
</dbReference>
<dbReference type="PANTHER" id="PTHR47994">
    <property type="entry name" value="F14D16.11-RELATED"/>
    <property type="match status" value="1"/>
</dbReference>
<feature type="domain" description="HTH myb-type" evidence="9">
    <location>
        <begin position="62"/>
        <end position="116"/>
    </location>
</feature>
<feature type="domain" description="Myb-like" evidence="8">
    <location>
        <begin position="62"/>
        <end position="112"/>
    </location>
</feature>
<dbReference type="EMBL" id="GISG01072061">
    <property type="protein sequence ID" value="MBA4630101.1"/>
    <property type="molecule type" value="Transcribed_RNA"/>
</dbReference>
<dbReference type="InterPro" id="IPR001005">
    <property type="entry name" value="SANT/Myb"/>
</dbReference>
<dbReference type="PANTHER" id="PTHR47994:SF5">
    <property type="entry name" value="F14D16.11-RELATED"/>
    <property type="match status" value="1"/>
</dbReference>
<comment type="subcellular location">
    <subcellularLocation>
        <location evidence="1">Nucleus</location>
    </subcellularLocation>
</comment>
<keyword evidence="3" id="KW-0805">Transcription regulation</keyword>
<reference evidence="10" key="1">
    <citation type="journal article" date="2013" name="J. Plant Res.">
        <title>Effect of fungi and light on seed germination of three Opuntia species from semiarid lands of central Mexico.</title>
        <authorList>
            <person name="Delgado-Sanchez P."/>
            <person name="Jimenez-Bremont J.F."/>
            <person name="Guerrero-Gonzalez Mde L."/>
            <person name="Flores J."/>
        </authorList>
    </citation>
    <scope>NUCLEOTIDE SEQUENCE</scope>
    <source>
        <tissue evidence="10">Cladode</tissue>
    </source>
</reference>
<feature type="compositionally biased region" description="Basic and acidic residues" evidence="7">
    <location>
        <begin position="160"/>
        <end position="170"/>
    </location>
</feature>